<evidence type="ECO:0000313" key="9">
    <source>
        <dbReference type="Proteomes" id="UP000734823"/>
    </source>
</evidence>
<feature type="transmembrane region" description="Helical" evidence="6">
    <location>
        <begin position="299"/>
        <end position="320"/>
    </location>
</feature>
<keyword evidence="3 6" id="KW-0812">Transmembrane</keyword>
<feature type="transmembrane region" description="Helical" evidence="6">
    <location>
        <begin position="43"/>
        <end position="61"/>
    </location>
</feature>
<comment type="caution">
    <text evidence="8">The sequence shown here is derived from an EMBL/GenBank/DDBJ whole genome shotgun (WGS) entry which is preliminary data.</text>
</comment>
<protein>
    <recommendedName>
        <fullName evidence="6">Probable membrane transporter protein</fullName>
    </recommendedName>
</protein>
<evidence type="ECO:0000256" key="7">
    <source>
        <dbReference type="SAM" id="MobiDB-lite"/>
    </source>
</evidence>
<comment type="subcellular location">
    <subcellularLocation>
        <location evidence="6">Cell membrane</location>
        <topology evidence="6">Multi-pass membrane protein</topology>
    </subcellularLocation>
    <subcellularLocation>
        <location evidence="1">Membrane</location>
        <topology evidence="1">Multi-pass membrane protein</topology>
    </subcellularLocation>
</comment>
<evidence type="ECO:0000256" key="4">
    <source>
        <dbReference type="ARBA" id="ARBA00022989"/>
    </source>
</evidence>
<accession>A0ABR7LFI9</accession>
<dbReference type="RefSeq" id="WP_187224331.1">
    <property type="nucleotide sequence ID" value="NZ_JABVED010000026.1"/>
</dbReference>
<dbReference type="PANTHER" id="PTHR43701:SF2">
    <property type="entry name" value="MEMBRANE TRANSPORTER PROTEIN YJNA-RELATED"/>
    <property type="match status" value="1"/>
</dbReference>
<keyword evidence="9" id="KW-1185">Reference proteome</keyword>
<name>A0ABR7LFI9_9PSEU</name>
<dbReference type="Proteomes" id="UP000734823">
    <property type="component" value="Unassembled WGS sequence"/>
</dbReference>
<keyword evidence="4 6" id="KW-1133">Transmembrane helix</keyword>
<evidence type="ECO:0000256" key="1">
    <source>
        <dbReference type="ARBA" id="ARBA00004141"/>
    </source>
</evidence>
<evidence type="ECO:0000313" key="8">
    <source>
        <dbReference type="EMBL" id="MBC6451253.1"/>
    </source>
</evidence>
<keyword evidence="6" id="KW-1003">Cell membrane</keyword>
<dbReference type="EMBL" id="JABVED010000026">
    <property type="protein sequence ID" value="MBC6451253.1"/>
    <property type="molecule type" value="Genomic_DNA"/>
</dbReference>
<evidence type="ECO:0000256" key="6">
    <source>
        <dbReference type="RuleBase" id="RU363041"/>
    </source>
</evidence>
<evidence type="ECO:0000256" key="3">
    <source>
        <dbReference type="ARBA" id="ARBA00022692"/>
    </source>
</evidence>
<comment type="similarity">
    <text evidence="2 6">Belongs to the 4-toluene sulfonate uptake permease (TSUP) (TC 2.A.102) family.</text>
</comment>
<evidence type="ECO:0000256" key="2">
    <source>
        <dbReference type="ARBA" id="ARBA00009142"/>
    </source>
</evidence>
<feature type="transmembrane region" description="Helical" evidence="6">
    <location>
        <begin position="204"/>
        <end position="226"/>
    </location>
</feature>
<feature type="region of interest" description="Disordered" evidence="7">
    <location>
        <begin position="129"/>
        <end position="198"/>
    </location>
</feature>
<proteinExistence type="inferred from homology"/>
<dbReference type="InterPro" id="IPR002781">
    <property type="entry name" value="TM_pro_TauE-like"/>
</dbReference>
<feature type="transmembrane region" description="Helical" evidence="6">
    <location>
        <begin position="270"/>
        <end position="287"/>
    </location>
</feature>
<dbReference type="InterPro" id="IPR051598">
    <property type="entry name" value="TSUP/Inactive_protease-like"/>
</dbReference>
<keyword evidence="5 6" id="KW-0472">Membrane</keyword>
<organism evidence="8 9">
    <name type="scientific">Actinokineospora xionganensis</name>
    <dbReference type="NCBI Taxonomy" id="2684470"/>
    <lineage>
        <taxon>Bacteria</taxon>
        <taxon>Bacillati</taxon>
        <taxon>Actinomycetota</taxon>
        <taxon>Actinomycetes</taxon>
        <taxon>Pseudonocardiales</taxon>
        <taxon>Pseudonocardiaceae</taxon>
        <taxon>Actinokineospora</taxon>
    </lineage>
</organism>
<dbReference type="Pfam" id="PF01925">
    <property type="entry name" value="TauE"/>
    <property type="match status" value="1"/>
</dbReference>
<feature type="transmembrane region" description="Helical" evidence="6">
    <location>
        <begin position="238"/>
        <end position="258"/>
    </location>
</feature>
<feature type="transmembrane region" description="Helical" evidence="6">
    <location>
        <begin position="96"/>
        <end position="114"/>
    </location>
</feature>
<gene>
    <name evidence="8" type="ORF">GPZ80_29250</name>
</gene>
<feature type="transmembrane region" description="Helical" evidence="6">
    <location>
        <begin position="73"/>
        <end position="90"/>
    </location>
</feature>
<evidence type="ECO:0000256" key="5">
    <source>
        <dbReference type="ARBA" id="ARBA00023136"/>
    </source>
</evidence>
<reference evidence="8 9" key="1">
    <citation type="submission" date="2020-06" db="EMBL/GenBank/DDBJ databases">
        <title>Actinokineospora xiongansis sp. nov., isolated from soil of Baiyangdian.</title>
        <authorList>
            <person name="Zhang X."/>
        </authorList>
    </citation>
    <scope>NUCLEOTIDE SEQUENCE [LARGE SCALE GENOMIC DNA]</scope>
    <source>
        <strain evidence="8 9">HBU206404</strain>
    </source>
</reference>
<dbReference type="PANTHER" id="PTHR43701">
    <property type="entry name" value="MEMBRANE TRANSPORTER PROTEIN MJ0441-RELATED"/>
    <property type="match status" value="1"/>
</dbReference>
<sequence length="325" mass="32350">MNTVLLALTAGAVIGIALGALGGGGGVLGVPVLIYLLGLDPASAATASLLVVSVTSVTALVRHAHNVRWRTGAVFAAAGLLPAIGAATLAEQLPRSVLTGTFAMVAAAAAFALVRKVADDETPALLGGVSLKATKETHSRTNPESAPRSTESHTADMVGGNPIMGPLGGADNTSGADSRPGGGSPITTTTTTIGQRPRAGIGRAMASGGGLGAITGLLGVGGGFLAVPTLVTVMRLRMRAAVATSLFVIAVNSAAALATRLGTTAPDLNWAVLGPFAGAALLGAWDGKRLSAKVSETTLRRLFAVLLFGVAAFMLVDSVIRHVAR</sequence>